<name>X0WVC4_9ZZZZ</name>
<dbReference type="Pfam" id="PF14417">
    <property type="entry name" value="MEDS"/>
    <property type="match status" value="1"/>
</dbReference>
<organism evidence="2">
    <name type="scientific">marine sediment metagenome</name>
    <dbReference type="NCBI Taxonomy" id="412755"/>
    <lineage>
        <taxon>unclassified sequences</taxon>
        <taxon>metagenomes</taxon>
        <taxon>ecological metagenomes</taxon>
    </lineage>
</organism>
<sequence length="135" mass="15106">MLTPFVRHGLERAEKVLYIVDARGAETVLDYLRDDGLDPEPYLASGQLTILTADDTYLKQGVFDPDGMIALLQTETERALAEGYAALRVTGEMSWALRGLPGSERLIEYEAKLNEFFPGSKCLAICQYDRRAFDP</sequence>
<gene>
    <name evidence="2" type="ORF">S01H1_72369</name>
</gene>
<dbReference type="AlphaFoldDB" id="X0WVC4"/>
<proteinExistence type="predicted"/>
<evidence type="ECO:0000313" key="2">
    <source>
        <dbReference type="EMBL" id="GAG34605.1"/>
    </source>
</evidence>
<comment type="caution">
    <text evidence="2">The sequence shown here is derived from an EMBL/GenBank/DDBJ whole genome shotgun (WGS) entry which is preliminary data.</text>
</comment>
<feature type="non-terminal residue" evidence="2">
    <location>
        <position position="135"/>
    </location>
</feature>
<dbReference type="EMBL" id="BARS01048257">
    <property type="protein sequence ID" value="GAG34605.1"/>
    <property type="molecule type" value="Genomic_DNA"/>
</dbReference>
<accession>X0WVC4</accession>
<dbReference type="InterPro" id="IPR025847">
    <property type="entry name" value="MEDS_domain"/>
</dbReference>
<protein>
    <recommendedName>
        <fullName evidence="1">MEDS domain-containing protein</fullName>
    </recommendedName>
</protein>
<evidence type="ECO:0000259" key="1">
    <source>
        <dbReference type="Pfam" id="PF14417"/>
    </source>
</evidence>
<feature type="domain" description="MEDS" evidence="1">
    <location>
        <begin position="1"/>
        <end position="135"/>
    </location>
</feature>
<reference evidence="2" key="1">
    <citation type="journal article" date="2014" name="Front. Microbiol.">
        <title>High frequency of phylogenetically diverse reductive dehalogenase-homologous genes in deep subseafloor sedimentary metagenomes.</title>
        <authorList>
            <person name="Kawai M."/>
            <person name="Futagami T."/>
            <person name="Toyoda A."/>
            <person name="Takaki Y."/>
            <person name="Nishi S."/>
            <person name="Hori S."/>
            <person name="Arai W."/>
            <person name="Tsubouchi T."/>
            <person name="Morono Y."/>
            <person name="Uchiyama I."/>
            <person name="Ito T."/>
            <person name="Fujiyama A."/>
            <person name="Inagaki F."/>
            <person name="Takami H."/>
        </authorList>
    </citation>
    <scope>NUCLEOTIDE SEQUENCE</scope>
    <source>
        <strain evidence="2">Expedition CK06-06</strain>
    </source>
</reference>